<feature type="non-terminal residue" evidence="1">
    <location>
        <position position="137"/>
    </location>
</feature>
<feature type="non-terminal residue" evidence="1">
    <location>
        <position position="1"/>
    </location>
</feature>
<dbReference type="HOGENOM" id="CLU_046752_2_2_1"/>
<accession>A0A0D0E4L8</accession>
<name>A0A0D0E4L8_9AGAM</name>
<dbReference type="EMBL" id="KN825000">
    <property type="protein sequence ID" value="KIK96169.1"/>
    <property type="molecule type" value="Genomic_DNA"/>
</dbReference>
<protein>
    <submittedName>
        <fullName evidence="1">Uncharacterized protein</fullName>
    </submittedName>
</protein>
<dbReference type="OrthoDB" id="3341102at2759"/>
<evidence type="ECO:0000313" key="2">
    <source>
        <dbReference type="Proteomes" id="UP000054538"/>
    </source>
</evidence>
<reference evidence="1 2" key="1">
    <citation type="submission" date="2014-04" db="EMBL/GenBank/DDBJ databases">
        <authorList>
            <consortium name="DOE Joint Genome Institute"/>
            <person name="Kuo A."/>
            <person name="Kohler A."/>
            <person name="Jargeat P."/>
            <person name="Nagy L.G."/>
            <person name="Floudas D."/>
            <person name="Copeland A."/>
            <person name="Barry K.W."/>
            <person name="Cichocki N."/>
            <person name="Veneault-Fourrey C."/>
            <person name="LaButti K."/>
            <person name="Lindquist E.A."/>
            <person name="Lipzen A."/>
            <person name="Lundell T."/>
            <person name="Morin E."/>
            <person name="Murat C."/>
            <person name="Sun H."/>
            <person name="Tunlid A."/>
            <person name="Henrissat B."/>
            <person name="Grigoriev I.V."/>
            <person name="Hibbett D.S."/>
            <person name="Martin F."/>
            <person name="Nordberg H.P."/>
            <person name="Cantor M.N."/>
            <person name="Hua S.X."/>
        </authorList>
    </citation>
    <scope>NUCLEOTIDE SEQUENCE [LARGE SCALE GENOMIC DNA]</scope>
    <source>
        <strain evidence="1 2">Ve08.2h10</strain>
    </source>
</reference>
<proteinExistence type="predicted"/>
<reference evidence="2" key="2">
    <citation type="submission" date="2015-01" db="EMBL/GenBank/DDBJ databases">
        <title>Evolutionary Origins and Diversification of the Mycorrhizal Mutualists.</title>
        <authorList>
            <consortium name="DOE Joint Genome Institute"/>
            <consortium name="Mycorrhizal Genomics Consortium"/>
            <person name="Kohler A."/>
            <person name="Kuo A."/>
            <person name="Nagy L.G."/>
            <person name="Floudas D."/>
            <person name="Copeland A."/>
            <person name="Barry K.W."/>
            <person name="Cichocki N."/>
            <person name="Veneault-Fourrey C."/>
            <person name="LaButti K."/>
            <person name="Lindquist E.A."/>
            <person name="Lipzen A."/>
            <person name="Lundell T."/>
            <person name="Morin E."/>
            <person name="Murat C."/>
            <person name="Riley R."/>
            <person name="Ohm R."/>
            <person name="Sun H."/>
            <person name="Tunlid A."/>
            <person name="Henrissat B."/>
            <person name="Grigoriev I.V."/>
            <person name="Hibbett D.S."/>
            <person name="Martin F."/>
        </authorList>
    </citation>
    <scope>NUCLEOTIDE SEQUENCE [LARGE SCALE GENOMIC DNA]</scope>
    <source>
        <strain evidence="2">Ve08.2h10</strain>
    </source>
</reference>
<dbReference type="AlphaFoldDB" id="A0A0D0E4L8"/>
<dbReference type="Proteomes" id="UP000054538">
    <property type="component" value="Unassembled WGS sequence"/>
</dbReference>
<sequence>IVGTLQHLAPHIFTQTATDGSMFKCSEMWVHTFLYDHLNYVMHKGTCAAQKLPPNLDEVCCEHFLCLTSILHDNVITLGDLHVNINQTNIVYQPGNGQTYKVIGSKQVAIVGQEEKCACTLLIGISAGGCLLPWQIV</sequence>
<organism evidence="1 2">
    <name type="scientific">Paxillus rubicundulus Ve08.2h10</name>
    <dbReference type="NCBI Taxonomy" id="930991"/>
    <lineage>
        <taxon>Eukaryota</taxon>
        <taxon>Fungi</taxon>
        <taxon>Dikarya</taxon>
        <taxon>Basidiomycota</taxon>
        <taxon>Agaricomycotina</taxon>
        <taxon>Agaricomycetes</taxon>
        <taxon>Agaricomycetidae</taxon>
        <taxon>Boletales</taxon>
        <taxon>Paxilineae</taxon>
        <taxon>Paxillaceae</taxon>
        <taxon>Paxillus</taxon>
    </lineage>
</organism>
<keyword evidence="2" id="KW-1185">Reference proteome</keyword>
<evidence type="ECO:0000313" key="1">
    <source>
        <dbReference type="EMBL" id="KIK96169.1"/>
    </source>
</evidence>
<gene>
    <name evidence="1" type="ORF">PAXRUDRAFT_66134</name>
</gene>
<dbReference type="InParanoid" id="A0A0D0E4L8"/>